<feature type="compositionally biased region" description="Acidic residues" evidence="1">
    <location>
        <begin position="91"/>
        <end position="121"/>
    </location>
</feature>
<feature type="transmembrane region" description="Helical" evidence="2">
    <location>
        <begin position="6"/>
        <end position="30"/>
    </location>
</feature>
<dbReference type="AlphaFoldDB" id="A0A6C0AZR6"/>
<evidence type="ECO:0000256" key="2">
    <source>
        <dbReference type="SAM" id="Phobius"/>
    </source>
</evidence>
<feature type="region of interest" description="Disordered" evidence="1">
    <location>
        <begin position="87"/>
        <end position="130"/>
    </location>
</feature>
<keyword evidence="2" id="KW-1133">Transmembrane helix</keyword>
<organism evidence="3">
    <name type="scientific">viral metagenome</name>
    <dbReference type="NCBI Taxonomy" id="1070528"/>
    <lineage>
        <taxon>unclassified sequences</taxon>
        <taxon>metagenomes</taxon>
        <taxon>organismal metagenomes</taxon>
    </lineage>
</organism>
<protein>
    <recommendedName>
        <fullName evidence="4">Rho termination factor N-terminal domain-containing protein</fullName>
    </recommendedName>
</protein>
<evidence type="ECO:0000313" key="3">
    <source>
        <dbReference type="EMBL" id="QHS85290.1"/>
    </source>
</evidence>
<reference evidence="3" key="1">
    <citation type="journal article" date="2020" name="Nature">
        <title>Giant virus diversity and host interactions through global metagenomics.</title>
        <authorList>
            <person name="Schulz F."/>
            <person name="Roux S."/>
            <person name="Paez-Espino D."/>
            <person name="Jungbluth S."/>
            <person name="Walsh D.A."/>
            <person name="Denef V.J."/>
            <person name="McMahon K.D."/>
            <person name="Konstantinidis K.T."/>
            <person name="Eloe-Fadrosh E.A."/>
            <person name="Kyrpides N.C."/>
            <person name="Woyke T."/>
        </authorList>
    </citation>
    <scope>NUCLEOTIDE SEQUENCE</scope>
    <source>
        <strain evidence="3">GVMAG-M-3300009182-78</strain>
    </source>
</reference>
<feature type="region of interest" description="Disordered" evidence="1">
    <location>
        <begin position="152"/>
        <end position="201"/>
    </location>
</feature>
<sequence>MALSDIFTMPFFFSLGITLLIVGLLGMYFIQKFQEQNHKIASMLGLVSTMAEELNFIRGRLQYGVQQGGTNNPITVVENNASMVNLIPVSDGEDDDEDDEDDDEDDEDDDDDDDDNEDEPENTIIELSNQSVKVINFGEVFDSALENHNIESLNEEDDVEEDNNNNEDDDNEDADDDEDEEDDNDEEDYNDEDDDDDIDNTNIQLLEMDVLEEFQEEEEQEKSLDVSQPVVKSINIVTLEESMIDYKKMSLQKLKSIAVSKGLIQESSKATKNAILKLLGVE</sequence>
<dbReference type="EMBL" id="MN739042">
    <property type="protein sequence ID" value="QHS85290.1"/>
    <property type="molecule type" value="Genomic_DNA"/>
</dbReference>
<keyword evidence="2" id="KW-0812">Transmembrane</keyword>
<keyword evidence="2" id="KW-0472">Membrane</keyword>
<evidence type="ECO:0008006" key="4">
    <source>
        <dbReference type="Google" id="ProtNLM"/>
    </source>
</evidence>
<evidence type="ECO:0000256" key="1">
    <source>
        <dbReference type="SAM" id="MobiDB-lite"/>
    </source>
</evidence>
<accession>A0A6C0AZR6</accession>
<name>A0A6C0AZR6_9ZZZZ</name>
<feature type="compositionally biased region" description="Acidic residues" evidence="1">
    <location>
        <begin position="153"/>
        <end position="199"/>
    </location>
</feature>
<proteinExistence type="predicted"/>